<keyword evidence="2" id="KW-1185">Reference proteome</keyword>
<proteinExistence type="predicted"/>
<evidence type="ECO:0000313" key="2">
    <source>
        <dbReference type="Proteomes" id="UP000281553"/>
    </source>
</evidence>
<dbReference type="Proteomes" id="UP000281553">
    <property type="component" value="Unassembled WGS sequence"/>
</dbReference>
<dbReference type="AlphaFoldDB" id="A0A3P7N2U8"/>
<protein>
    <submittedName>
        <fullName evidence="1">Uncharacterized protein</fullName>
    </submittedName>
</protein>
<organism evidence="1 2">
    <name type="scientific">Dibothriocephalus latus</name>
    <name type="common">Fish tapeworm</name>
    <name type="synonym">Diphyllobothrium latum</name>
    <dbReference type="NCBI Taxonomy" id="60516"/>
    <lineage>
        <taxon>Eukaryota</taxon>
        <taxon>Metazoa</taxon>
        <taxon>Spiralia</taxon>
        <taxon>Lophotrochozoa</taxon>
        <taxon>Platyhelminthes</taxon>
        <taxon>Cestoda</taxon>
        <taxon>Eucestoda</taxon>
        <taxon>Diphyllobothriidea</taxon>
        <taxon>Diphyllobothriidae</taxon>
        <taxon>Dibothriocephalus</taxon>
    </lineage>
</organism>
<dbReference type="EMBL" id="UYRU01089287">
    <property type="protein sequence ID" value="VDN36654.1"/>
    <property type="molecule type" value="Genomic_DNA"/>
</dbReference>
<name>A0A3P7N2U8_DIBLA</name>
<gene>
    <name evidence="1" type="ORF">DILT_LOCUS17091</name>
</gene>
<reference evidence="1 2" key="1">
    <citation type="submission" date="2018-11" db="EMBL/GenBank/DDBJ databases">
        <authorList>
            <consortium name="Pathogen Informatics"/>
        </authorList>
    </citation>
    <scope>NUCLEOTIDE SEQUENCE [LARGE SCALE GENOMIC DNA]</scope>
</reference>
<evidence type="ECO:0000313" key="1">
    <source>
        <dbReference type="EMBL" id="VDN36654.1"/>
    </source>
</evidence>
<sequence length="67" mass="6980">MLGNGFAHQESQTSSFAATAVAADDLIVGTGRDLGGVSPLCLLDSRYSFALRTPEGQELVKLVLGRA</sequence>
<accession>A0A3P7N2U8</accession>